<feature type="compositionally biased region" description="Basic and acidic residues" evidence="1">
    <location>
        <begin position="583"/>
        <end position="605"/>
    </location>
</feature>
<dbReference type="Proteomes" id="UP000019335">
    <property type="component" value="Unassembled WGS sequence"/>
</dbReference>
<feature type="region of interest" description="Disordered" evidence="1">
    <location>
        <begin position="346"/>
        <end position="386"/>
    </location>
</feature>
<keyword evidence="3" id="KW-1185">Reference proteome</keyword>
<feature type="region of interest" description="Disordered" evidence="1">
    <location>
        <begin position="95"/>
        <end position="123"/>
    </location>
</feature>
<accession>W7T3J3</accession>
<evidence type="ECO:0008006" key="4">
    <source>
        <dbReference type="Google" id="ProtNLM"/>
    </source>
</evidence>
<feature type="compositionally biased region" description="Basic and acidic residues" evidence="1">
    <location>
        <begin position="346"/>
        <end position="371"/>
    </location>
</feature>
<evidence type="ECO:0000256" key="1">
    <source>
        <dbReference type="SAM" id="MobiDB-lite"/>
    </source>
</evidence>
<reference evidence="2 3" key="1">
    <citation type="journal article" date="2014" name="Mol. Plant">
        <title>Chromosome Scale Genome Assembly and Transcriptome Profiling of Nannochloropsis gaditana in Nitrogen Depletion.</title>
        <authorList>
            <person name="Corteggiani Carpinelli E."/>
            <person name="Telatin A."/>
            <person name="Vitulo N."/>
            <person name="Forcato C."/>
            <person name="D'Angelo M."/>
            <person name="Schiavon R."/>
            <person name="Vezzi A."/>
            <person name="Giacometti G.M."/>
            <person name="Morosinotto T."/>
            <person name="Valle G."/>
        </authorList>
    </citation>
    <scope>NUCLEOTIDE SEQUENCE [LARGE SCALE GENOMIC DNA]</scope>
    <source>
        <strain evidence="2 3">B-31</strain>
    </source>
</reference>
<dbReference type="EMBL" id="AZIL01002467">
    <property type="protein sequence ID" value="EWM21475.1"/>
    <property type="molecule type" value="Genomic_DNA"/>
</dbReference>
<dbReference type="InterPro" id="IPR027267">
    <property type="entry name" value="AH/BAR_dom_sf"/>
</dbReference>
<dbReference type="Gene3D" id="1.20.1270.60">
    <property type="entry name" value="Arfaptin homology (AH) domain/BAR domain"/>
    <property type="match status" value="1"/>
</dbReference>
<feature type="region of interest" description="Disordered" evidence="1">
    <location>
        <begin position="561"/>
        <end position="645"/>
    </location>
</feature>
<protein>
    <recommendedName>
        <fullName evidence="4">PH domain-containing protein</fullName>
    </recommendedName>
</protein>
<dbReference type="AlphaFoldDB" id="W7T3J3"/>
<sequence length="645" mass="71266">MSTIECALNGTQEMKHSTVSKIERFERQRLLLFTPQIRVNATHWEAFKSTLAKSSVENERVLAFFTKRIDMEEKYCEHLAELPYMDLTGTGGWRTGTKKCPPPGSGVAKASISSKPSKSSVGAGAVTSKTACATSTTTKDCNKSSEGTLPAMDTMMASTDTLVTKYSDYVRDTRRELVDGKLRNLVNSFKRTSDEVLEEGCLALENVNAAESHIVAAFAEYMKGAGNLTSYSKNSTTTSPHQQQQGTPDLWLLDMQYRVAVELQKTIWQETQHHLHDLFRRMKTLEVNRRSQLNALVLRFMQNQGSFWAQLPQAAAECSLAISTLSCTDPHQVEEELSEEIKTCAKAAEQKEQHHSSGKENGAKGRDKDQRGVNVKAADDDAASGAAVPEPFVGNLMAPLDSPLVRRAEVLEHRRVTGVESLPLMKRWRPCLAVLTLDNFLHIFDMPSEVTAGTVLSPREAFKLLVPRPINRRGRFRKGKDVERVIPSHFLALPYSSARYRPEEGAEAFDVTEARENTGFVSVFKAREVTRVVLKARTQEKMEAWVAIVNSTLELEKDARATADHVASPESPVAASKSPGTSMEKERREGDGGDGEGGGHERRTMPFESPSNEKSAIRASSVIVPAEEQLQPSSLSPEALEADPE</sequence>
<dbReference type="OrthoDB" id="195725at2759"/>
<name>W7T3J3_9STRA</name>
<proteinExistence type="predicted"/>
<evidence type="ECO:0000313" key="3">
    <source>
        <dbReference type="Proteomes" id="UP000019335"/>
    </source>
</evidence>
<comment type="caution">
    <text evidence="2">The sequence shown here is derived from an EMBL/GenBank/DDBJ whole genome shotgun (WGS) entry which is preliminary data.</text>
</comment>
<feature type="compositionally biased region" description="Low complexity" evidence="1">
    <location>
        <begin position="107"/>
        <end position="123"/>
    </location>
</feature>
<organism evidence="2 3">
    <name type="scientific">Nannochloropsis gaditana</name>
    <dbReference type="NCBI Taxonomy" id="72520"/>
    <lineage>
        <taxon>Eukaryota</taxon>
        <taxon>Sar</taxon>
        <taxon>Stramenopiles</taxon>
        <taxon>Ochrophyta</taxon>
        <taxon>Eustigmatophyceae</taxon>
        <taxon>Eustigmatales</taxon>
        <taxon>Monodopsidaceae</taxon>
        <taxon>Nannochloropsis</taxon>
    </lineage>
</organism>
<gene>
    <name evidence="2" type="ORF">Naga_100019g15</name>
</gene>
<evidence type="ECO:0000313" key="2">
    <source>
        <dbReference type="EMBL" id="EWM21475.1"/>
    </source>
</evidence>